<name>A0A673B7S7_9TELE</name>
<keyword evidence="5" id="KW-0865">Zymogen</keyword>
<dbReference type="GO" id="GO:0042981">
    <property type="term" value="P:regulation of apoptotic process"/>
    <property type="evidence" value="ECO:0007669"/>
    <property type="project" value="InterPro"/>
</dbReference>
<dbReference type="PROSITE" id="PS01122">
    <property type="entry name" value="CASPASE_CYS"/>
    <property type="match status" value="1"/>
</dbReference>
<dbReference type="InterPro" id="IPR011029">
    <property type="entry name" value="DEATH-like_dom_sf"/>
</dbReference>
<dbReference type="InterPro" id="IPR029030">
    <property type="entry name" value="Caspase-like_dom_sf"/>
</dbReference>
<dbReference type="SUPFAM" id="SSF52129">
    <property type="entry name" value="Caspase-like"/>
    <property type="match status" value="1"/>
</dbReference>
<dbReference type="PROSITE" id="PS50208">
    <property type="entry name" value="CASPASE_P20"/>
    <property type="match status" value="1"/>
</dbReference>
<dbReference type="InterPro" id="IPR015917">
    <property type="entry name" value="Pept_C14A"/>
</dbReference>
<keyword evidence="4" id="KW-0788">Thiol protease</keyword>
<dbReference type="InterPro" id="IPR002138">
    <property type="entry name" value="Pept_C14_p10"/>
</dbReference>
<dbReference type="InterPro" id="IPR011600">
    <property type="entry name" value="Pept_C14_caspase"/>
</dbReference>
<gene>
    <name evidence="11" type="primary">LOC115431319</name>
</gene>
<dbReference type="CDD" id="cd00032">
    <property type="entry name" value="CASc"/>
    <property type="match status" value="1"/>
</dbReference>
<dbReference type="AlphaFoldDB" id="A0A673B7S7"/>
<dbReference type="PIRSF" id="PIRSF038001">
    <property type="entry name" value="Caspase_ICE"/>
    <property type="match status" value="1"/>
</dbReference>
<reference evidence="11" key="1">
    <citation type="submission" date="2019-06" db="EMBL/GenBank/DDBJ databases">
        <authorList>
            <consortium name="Wellcome Sanger Institute Data Sharing"/>
        </authorList>
    </citation>
    <scope>NUCLEOTIDE SEQUENCE [LARGE SCALE GENOMIC DNA]</scope>
</reference>
<evidence type="ECO:0000259" key="10">
    <source>
        <dbReference type="PROSITE" id="PS50209"/>
    </source>
</evidence>
<sequence length="388" mass="43574">MADKQLQKVRTKFVDKVSQTVISQLLDGLLEDFVLNDGEREAIVEENSIRADQARSLIDTVKNKGDCASRRMITHLKSRDPHFFVTLGLTLQDPAEPKEQSWSDTLQTTTHTFWIEKQNDPDNYPVTKESIGNRIALLITNIDFKDQRIEDREGAKKDVENMERLLSSLGYEVVKHTNLTGKEIDSALMSFSQHSKLAHTDSVFVVIMSHGKLGAVLGVDYTEEKPDEFLINNIYQHLGTQNCPSLVNKPKVIIIQACRGVGTGSVYLCNDGNAGVTSDGVPQSSQQLSADGGSIEDDGWQIKHNERDFTSLLSCTPDNQSYRCPIEGSIMIQSTVKVFNTFAYKKHIEELFTLIIRDVAKFSDGNTMQIPTKDRHTLLKNFYLYPGI</sequence>
<dbReference type="PROSITE" id="PS01121">
    <property type="entry name" value="CASPASE_HIS"/>
    <property type="match status" value="1"/>
</dbReference>
<evidence type="ECO:0000313" key="11">
    <source>
        <dbReference type="Ensembl" id="ENSSORP00005037890.1"/>
    </source>
</evidence>
<dbReference type="GO" id="GO:0097169">
    <property type="term" value="C:AIM2 inflammasome complex"/>
    <property type="evidence" value="ECO:0007669"/>
    <property type="project" value="TreeGrafter"/>
</dbReference>
<dbReference type="InterPro" id="IPR001309">
    <property type="entry name" value="Pept_C14_p20"/>
</dbReference>
<evidence type="ECO:0000256" key="4">
    <source>
        <dbReference type="ARBA" id="ARBA00022807"/>
    </source>
</evidence>
<dbReference type="Ensembl" id="ENSSORT00005038875.1">
    <property type="protein sequence ID" value="ENSSORP00005037888.1"/>
    <property type="gene ID" value="ENSSORG00005017773.1"/>
</dbReference>
<protein>
    <submittedName>
        <fullName evidence="11">Caspase-1-like</fullName>
    </submittedName>
</protein>
<keyword evidence="3" id="KW-0378">Hydrolase</keyword>
<dbReference type="InterPro" id="IPR002398">
    <property type="entry name" value="Pept_C14"/>
</dbReference>
<dbReference type="Gene3D" id="1.10.533.10">
    <property type="entry name" value="Death Domain, Fas"/>
    <property type="match status" value="1"/>
</dbReference>
<evidence type="ECO:0000256" key="3">
    <source>
        <dbReference type="ARBA" id="ARBA00022801"/>
    </source>
</evidence>
<dbReference type="PANTHER" id="PTHR47901:SF3">
    <property type="entry name" value="CASPASE-1"/>
    <property type="match status" value="1"/>
</dbReference>
<evidence type="ECO:0000256" key="1">
    <source>
        <dbReference type="ARBA" id="ARBA00010134"/>
    </source>
</evidence>
<evidence type="ECO:0000256" key="7">
    <source>
        <dbReference type="RuleBase" id="RU003971"/>
    </source>
</evidence>
<dbReference type="PANTHER" id="PTHR47901">
    <property type="entry name" value="CASPASE RECRUITMENT DOMAIN-CONTAINING PROTEIN 18"/>
    <property type="match status" value="1"/>
</dbReference>
<keyword evidence="12" id="KW-1185">Reference proteome</keyword>
<dbReference type="PROSITE" id="PS50209">
    <property type="entry name" value="CARD"/>
    <property type="match status" value="1"/>
</dbReference>
<dbReference type="Proteomes" id="UP000472271">
    <property type="component" value="Chromosome 13"/>
</dbReference>
<dbReference type="SUPFAM" id="SSF47986">
    <property type="entry name" value="DEATH domain"/>
    <property type="match status" value="1"/>
</dbReference>
<dbReference type="GO" id="GO:0006508">
    <property type="term" value="P:proteolysis"/>
    <property type="evidence" value="ECO:0007669"/>
    <property type="project" value="UniProtKB-KW"/>
</dbReference>
<dbReference type="GO" id="GO:0050727">
    <property type="term" value="P:regulation of inflammatory response"/>
    <property type="evidence" value="ECO:0007669"/>
    <property type="project" value="TreeGrafter"/>
</dbReference>
<dbReference type="PRINTS" id="PR00376">
    <property type="entry name" value="IL1BCENZYME"/>
</dbReference>
<dbReference type="InterPro" id="IPR016129">
    <property type="entry name" value="Caspase_his_AS"/>
</dbReference>
<feature type="domain" description="Caspase family p20" evidence="9">
    <location>
        <begin position="132"/>
        <end position="260"/>
    </location>
</feature>
<dbReference type="Pfam" id="PF00656">
    <property type="entry name" value="Peptidase_C14"/>
    <property type="match status" value="1"/>
</dbReference>
<evidence type="ECO:0000256" key="6">
    <source>
        <dbReference type="PIRSR" id="PIRSR038001-1"/>
    </source>
</evidence>
<dbReference type="Ensembl" id="ENSSORT00005038877.1">
    <property type="protein sequence ID" value="ENSSORP00005037890.1"/>
    <property type="gene ID" value="ENSSORG00005017773.1"/>
</dbReference>
<dbReference type="SMART" id="SM00114">
    <property type="entry name" value="CARD"/>
    <property type="match status" value="1"/>
</dbReference>
<feature type="domain" description="CARD" evidence="10">
    <location>
        <begin position="1"/>
        <end position="91"/>
    </location>
</feature>
<dbReference type="SMART" id="SM00115">
    <property type="entry name" value="CASc"/>
    <property type="match status" value="1"/>
</dbReference>
<evidence type="ECO:0000313" key="12">
    <source>
        <dbReference type="Proteomes" id="UP000472271"/>
    </source>
</evidence>
<comment type="similarity">
    <text evidence="1 7">Belongs to the peptidase C14A family.</text>
</comment>
<dbReference type="GO" id="GO:0004197">
    <property type="term" value="F:cysteine-type endopeptidase activity"/>
    <property type="evidence" value="ECO:0007669"/>
    <property type="project" value="InterPro"/>
</dbReference>
<evidence type="ECO:0000259" key="8">
    <source>
        <dbReference type="PROSITE" id="PS50207"/>
    </source>
</evidence>
<dbReference type="GO" id="GO:0072557">
    <property type="term" value="C:IPAF inflammasome complex"/>
    <property type="evidence" value="ECO:0007669"/>
    <property type="project" value="TreeGrafter"/>
</dbReference>
<evidence type="ECO:0000256" key="2">
    <source>
        <dbReference type="ARBA" id="ARBA00022670"/>
    </source>
</evidence>
<dbReference type="CDD" id="cd08325">
    <property type="entry name" value="CARD_CASP1-like"/>
    <property type="match status" value="1"/>
</dbReference>
<proteinExistence type="inferred from homology"/>
<evidence type="ECO:0000259" key="9">
    <source>
        <dbReference type="PROSITE" id="PS50208"/>
    </source>
</evidence>
<dbReference type="PROSITE" id="PS50207">
    <property type="entry name" value="CASPASE_P10"/>
    <property type="match status" value="1"/>
</dbReference>
<feature type="domain" description="Caspase family p10" evidence="8">
    <location>
        <begin position="299"/>
        <end position="386"/>
    </location>
</feature>
<dbReference type="InterPro" id="IPR001315">
    <property type="entry name" value="CARD"/>
</dbReference>
<accession>A0A673B7S7</accession>
<dbReference type="Gene3D" id="3.40.50.1460">
    <property type="match status" value="1"/>
</dbReference>
<dbReference type="Pfam" id="PF00619">
    <property type="entry name" value="CARD"/>
    <property type="match status" value="1"/>
</dbReference>
<reference evidence="11" key="2">
    <citation type="submission" date="2025-05" db="UniProtKB">
        <authorList>
            <consortium name="Ensembl"/>
        </authorList>
    </citation>
    <scope>IDENTIFICATION</scope>
</reference>
<keyword evidence="2" id="KW-0645">Protease</keyword>
<feature type="active site" evidence="6">
    <location>
        <position position="258"/>
    </location>
</feature>
<feature type="active site" evidence="6">
    <location>
        <position position="210"/>
    </location>
</feature>
<evidence type="ECO:0000256" key="5">
    <source>
        <dbReference type="ARBA" id="ARBA00023145"/>
    </source>
</evidence>
<dbReference type="GO" id="GO:0072559">
    <property type="term" value="C:NLRP3 inflammasome complex"/>
    <property type="evidence" value="ECO:0007669"/>
    <property type="project" value="TreeGrafter"/>
</dbReference>
<organism evidence="11 12">
    <name type="scientific">Sphaeramia orbicularis</name>
    <name type="common">orbiculate cardinalfish</name>
    <dbReference type="NCBI Taxonomy" id="375764"/>
    <lineage>
        <taxon>Eukaryota</taxon>
        <taxon>Metazoa</taxon>
        <taxon>Chordata</taxon>
        <taxon>Craniata</taxon>
        <taxon>Vertebrata</taxon>
        <taxon>Euteleostomi</taxon>
        <taxon>Actinopterygii</taxon>
        <taxon>Neopterygii</taxon>
        <taxon>Teleostei</taxon>
        <taxon>Neoteleostei</taxon>
        <taxon>Acanthomorphata</taxon>
        <taxon>Gobiaria</taxon>
        <taxon>Kurtiformes</taxon>
        <taxon>Apogonoidei</taxon>
        <taxon>Apogonidae</taxon>
        <taxon>Apogoninae</taxon>
        <taxon>Sphaeramia</taxon>
    </lineage>
</organism>
<dbReference type="InterPro" id="IPR033139">
    <property type="entry name" value="Caspase_cys_AS"/>
</dbReference>